<evidence type="ECO:0000313" key="6">
    <source>
        <dbReference type="Proteomes" id="UP000192656"/>
    </source>
</evidence>
<dbReference type="Pfam" id="PF00293">
    <property type="entry name" value="NUDIX"/>
    <property type="match status" value="1"/>
</dbReference>
<evidence type="ECO:0000313" key="5">
    <source>
        <dbReference type="EMBL" id="SMC35461.1"/>
    </source>
</evidence>
<dbReference type="PROSITE" id="PS51462">
    <property type="entry name" value="NUDIX"/>
    <property type="match status" value="1"/>
</dbReference>
<dbReference type="PRINTS" id="PR00502">
    <property type="entry name" value="NUDIXFAMILY"/>
</dbReference>
<proteinExistence type="inferred from homology"/>
<gene>
    <name evidence="5" type="ORF">SAMN06297251_101304</name>
</gene>
<dbReference type="EMBL" id="FWXR01000001">
    <property type="protein sequence ID" value="SMC35461.1"/>
    <property type="molecule type" value="Genomic_DNA"/>
</dbReference>
<protein>
    <submittedName>
        <fullName evidence="5">ADP-ribose pyrophosphatase YjhB, NUDIX family</fullName>
    </submittedName>
</protein>
<dbReference type="GO" id="GO:0016787">
    <property type="term" value="F:hydrolase activity"/>
    <property type="evidence" value="ECO:0007669"/>
    <property type="project" value="UniProtKB-KW"/>
</dbReference>
<name>A0A1W1YI38_9HYPH</name>
<evidence type="ECO:0000256" key="2">
    <source>
        <dbReference type="ARBA" id="ARBA00022801"/>
    </source>
</evidence>
<dbReference type="InterPro" id="IPR015797">
    <property type="entry name" value="NUDIX_hydrolase-like_dom_sf"/>
</dbReference>
<dbReference type="PANTHER" id="PTHR43736">
    <property type="entry name" value="ADP-RIBOSE PYROPHOSPHATASE"/>
    <property type="match status" value="1"/>
</dbReference>
<dbReference type="Proteomes" id="UP000192656">
    <property type="component" value="Unassembled WGS sequence"/>
</dbReference>
<dbReference type="PROSITE" id="PS00893">
    <property type="entry name" value="NUDIX_BOX"/>
    <property type="match status" value="1"/>
</dbReference>
<dbReference type="InterPro" id="IPR020084">
    <property type="entry name" value="NUDIX_hydrolase_CS"/>
</dbReference>
<dbReference type="AlphaFoldDB" id="A0A1W1YI38"/>
<organism evidence="5 6">
    <name type="scientific">Fulvimarina manganoxydans</name>
    <dbReference type="NCBI Taxonomy" id="937218"/>
    <lineage>
        <taxon>Bacteria</taxon>
        <taxon>Pseudomonadati</taxon>
        <taxon>Pseudomonadota</taxon>
        <taxon>Alphaproteobacteria</taxon>
        <taxon>Hyphomicrobiales</taxon>
        <taxon>Aurantimonadaceae</taxon>
        <taxon>Fulvimarina</taxon>
    </lineage>
</organism>
<evidence type="ECO:0000259" key="4">
    <source>
        <dbReference type="PROSITE" id="PS51462"/>
    </source>
</evidence>
<dbReference type="CDD" id="cd04673">
    <property type="entry name" value="NUDIX_ADPRase"/>
    <property type="match status" value="1"/>
</dbReference>
<dbReference type="OrthoDB" id="9761969at2"/>
<keyword evidence="2 3" id="KW-0378">Hydrolase</keyword>
<evidence type="ECO:0000256" key="1">
    <source>
        <dbReference type="ARBA" id="ARBA00001946"/>
    </source>
</evidence>
<dbReference type="InterPro" id="IPR000086">
    <property type="entry name" value="NUDIX_hydrolase_dom"/>
</dbReference>
<dbReference type="RefSeq" id="WP_084408185.1">
    <property type="nucleotide sequence ID" value="NZ_FWXR01000001.1"/>
</dbReference>
<dbReference type="STRING" id="937218.SAMN06297251_101304"/>
<comment type="similarity">
    <text evidence="3">Belongs to the Nudix hydrolase family.</text>
</comment>
<dbReference type="Gene3D" id="3.90.79.10">
    <property type="entry name" value="Nucleoside Triphosphate Pyrophosphohydrolase"/>
    <property type="match status" value="1"/>
</dbReference>
<accession>A0A1W1YI38</accession>
<dbReference type="SUPFAM" id="SSF55811">
    <property type="entry name" value="Nudix"/>
    <property type="match status" value="1"/>
</dbReference>
<sequence length="160" mass="17232">MAKGAEQARQPKIGVLAVTIREGSVLLARRRNEPDAGLWGYPGGHLEWGESLKAAACRELFEETGVTARANEILTQIEVIEPDADGTVAFHYLLVAILCHYETGEALAADDVLDVAWVPVKRVLDRALPTSADVDSVLRLALGDEIDMVDDVQGESAPEA</sequence>
<reference evidence="5 6" key="1">
    <citation type="submission" date="2017-04" db="EMBL/GenBank/DDBJ databases">
        <authorList>
            <person name="Afonso C.L."/>
            <person name="Miller P.J."/>
            <person name="Scott M.A."/>
            <person name="Spackman E."/>
            <person name="Goraichik I."/>
            <person name="Dimitrov K.M."/>
            <person name="Suarez D.L."/>
            <person name="Swayne D.E."/>
        </authorList>
    </citation>
    <scope>NUCLEOTIDE SEQUENCE [LARGE SCALE GENOMIC DNA]</scope>
    <source>
        <strain evidence="5 6">CGMCC 1.10972</strain>
    </source>
</reference>
<dbReference type="InterPro" id="IPR020476">
    <property type="entry name" value="Nudix_hydrolase"/>
</dbReference>
<dbReference type="PANTHER" id="PTHR43736:SF2">
    <property type="entry name" value="MUTT_NUDIX FAMILY PROTEIN"/>
    <property type="match status" value="1"/>
</dbReference>
<comment type="cofactor">
    <cofactor evidence="1">
        <name>Mg(2+)</name>
        <dbReference type="ChEBI" id="CHEBI:18420"/>
    </cofactor>
</comment>
<evidence type="ECO:0000256" key="3">
    <source>
        <dbReference type="RuleBase" id="RU003476"/>
    </source>
</evidence>
<keyword evidence="6" id="KW-1185">Reference proteome</keyword>
<feature type="domain" description="Nudix hydrolase" evidence="4">
    <location>
        <begin position="8"/>
        <end position="142"/>
    </location>
</feature>